<comment type="caution">
    <text evidence="1">The sequence shown here is derived from an EMBL/GenBank/DDBJ whole genome shotgun (WGS) entry which is preliminary data.</text>
</comment>
<protein>
    <recommendedName>
        <fullName evidence="3">Pectinesterase inhibitor domain-containing protein</fullName>
    </recommendedName>
</protein>
<dbReference type="InterPro" id="IPR035513">
    <property type="entry name" value="Invertase/methylesterase_inhib"/>
</dbReference>
<evidence type="ECO:0000313" key="2">
    <source>
        <dbReference type="Proteomes" id="UP000324897"/>
    </source>
</evidence>
<organism evidence="1 2">
    <name type="scientific">Eragrostis curvula</name>
    <name type="common">weeping love grass</name>
    <dbReference type="NCBI Taxonomy" id="38414"/>
    <lineage>
        <taxon>Eukaryota</taxon>
        <taxon>Viridiplantae</taxon>
        <taxon>Streptophyta</taxon>
        <taxon>Embryophyta</taxon>
        <taxon>Tracheophyta</taxon>
        <taxon>Spermatophyta</taxon>
        <taxon>Magnoliopsida</taxon>
        <taxon>Liliopsida</taxon>
        <taxon>Poales</taxon>
        <taxon>Poaceae</taxon>
        <taxon>PACMAD clade</taxon>
        <taxon>Chloridoideae</taxon>
        <taxon>Eragrostideae</taxon>
        <taxon>Eragrostidinae</taxon>
        <taxon>Eragrostis</taxon>
    </lineage>
</organism>
<evidence type="ECO:0000313" key="1">
    <source>
        <dbReference type="EMBL" id="TVU00975.1"/>
    </source>
</evidence>
<sequence length="168" mass="17988">LFAAGCACDNVPSMSWNDACLKSCSFSQAWTTLCETTLSSASSPSHRGGHRLRPRCGGGRQRLCTRALWGTLDQMLGAGNMPANLKAAVDQCKVKYGEAHGLVASLADQLFACDFLRARQEYLDAQAAIQLCHDGLSSFQSLPLYSMVSANYDMTMVASELGALIVGK</sequence>
<reference evidence="1 2" key="1">
    <citation type="journal article" date="2019" name="Sci. Rep.">
        <title>A high-quality genome of Eragrostis curvula grass provides insights into Poaceae evolution and supports new strategies to enhance forage quality.</title>
        <authorList>
            <person name="Carballo J."/>
            <person name="Santos B.A.C.M."/>
            <person name="Zappacosta D."/>
            <person name="Garbus I."/>
            <person name="Selva J.P."/>
            <person name="Gallo C.A."/>
            <person name="Diaz A."/>
            <person name="Albertini E."/>
            <person name="Caccamo M."/>
            <person name="Echenique V."/>
        </authorList>
    </citation>
    <scope>NUCLEOTIDE SEQUENCE [LARGE SCALE GENOMIC DNA]</scope>
    <source>
        <strain evidence="2">cv. Victoria</strain>
        <tissue evidence="1">Leaf</tissue>
    </source>
</reference>
<dbReference type="Proteomes" id="UP000324897">
    <property type="component" value="Unassembled WGS sequence"/>
</dbReference>
<dbReference type="SUPFAM" id="SSF101148">
    <property type="entry name" value="Plant invertase/pectin methylesterase inhibitor"/>
    <property type="match status" value="1"/>
</dbReference>
<gene>
    <name evidence="1" type="ORF">EJB05_53583</name>
</gene>
<evidence type="ECO:0008006" key="3">
    <source>
        <dbReference type="Google" id="ProtNLM"/>
    </source>
</evidence>
<name>A0A5J9SPS0_9POAL</name>
<feature type="non-terminal residue" evidence="1">
    <location>
        <position position="1"/>
    </location>
</feature>
<dbReference type="OrthoDB" id="656874at2759"/>
<dbReference type="EMBL" id="RWGY01000513">
    <property type="protein sequence ID" value="TVU00975.1"/>
    <property type="molecule type" value="Genomic_DNA"/>
</dbReference>
<proteinExistence type="predicted"/>
<dbReference type="AlphaFoldDB" id="A0A5J9SPS0"/>
<accession>A0A5J9SPS0</accession>
<dbReference type="PANTHER" id="PTHR34838">
    <property type="entry name" value="OS08G0142100 PROTEIN-RELATED"/>
    <property type="match status" value="1"/>
</dbReference>
<keyword evidence="2" id="KW-1185">Reference proteome</keyword>
<dbReference type="PANTHER" id="PTHR34838:SF3">
    <property type="entry name" value="OS08G0142100 PROTEIN"/>
    <property type="match status" value="1"/>
</dbReference>